<proteinExistence type="predicted"/>
<accession>A0ABS5Y4H1</accession>
<evidence type="ECO:0000313" key="3">
    <source>
        <dbReference type="Proteomes" id="UP001196661"/>
    </source>
</evidence>
<feature type="transmembrane region" description="Helical" evidence="1">
    <location>
        <begin position="132"/>
        <end position="153"/>
    </location>
</feature>
<reference evidence="2 3" key="1">
    <citation type="journal article" date="2021" name="Mar. Drugs">
        <title>Genome Reduction and Secondary Metabolism of the Marine Sponge-Associated Cyanobacterium Leptothoe.</title>
        <authorList>
            <person name="Konstantinou D."/>
            <person name="Popin R.V."/>
            <person name="Fewer D.P."/>
            <person name="Sivonen K."/>
            <person name="Gkelis S."/>
        </authorList>
    </citation>
    <scope>NUCLEOTIDE SEQUENCE [LARGE SCALE GENOMIC DNA]</scope>
    <source>
        <strain evidence="2 3">TAU-MAC 1615</strain>
    </source>
</reference>
<dbReference type="Proteomes" id="UP001196661">
    <property type="component" value="Unassembled WGS sequence"/>
</dbReference>
<protein>
    <submittedName>
        <fullName evidence="2">Uncharacterized protein</fullName>
    </submittedName>
</protein>
<dbReference type="RefSeq" id="WP_215618614.1">
    <property type="nucleotide sequence ID" value="NZ_JADOER010000009.1"/>
</dbReference>
<keyword evidence="3" id="KW-1185">Reference proteome</keyword>
<organism evidence="2 3">
    <name type="scientific">Leptothoe kymatousa TAU-MAC 1615</name>
    <dbReference type="NCBI Taxonomy" id="2364775"/>
    <lineage>
        <taxon>Bacteria</taxon>
        <taxon>Bacillati</taxon>
        <taxon>Cyanobacteriota</taxon>
        <taxon>Cyanophyceae</taxon>
        <taxon>Nodosilineales</taxon>
        <taxon>Cymatolegaceae</taxon>
        <taxon>Leptothoe</taxon>
        <taxon>Leptothoe kymatousa</taxon>
    </lineage>
</organism>
<evidence type="ECO:0000313" key="2">
    <source>
        <dbReference type="EMBL" id="MBT9312725.1"/>
    </source>
</evidence>
<feature type="transmembrane region" description="Helical" evidence="1">
    <location>
        <begin position="101"/>
        <end position="120"/>
    </location>
</feature>
<keyword evidence="1" id="KW-0812">Transmembrane</keyword>
<sequence>MRPQLKLVGFDSAPPTDFFSSNGFLHTPPLHHEPTLGSFEEKQKHKESYGRTLDSYQRFFGVEPPAQCWPTVEERFRQELHFVRVKVGQNWLLPYSLVSKGIVVIFSLLSVPLISGVYLVNADGAPNPTAVALMVFSLGILGYGTVQFVRGAISASKNRHRPSVPGCNGCAS</sequence>
<keyword evidence="1" id="KW-1133">Transmembrane helix</keyword>
<keyword evidence="1" id="KW-0472">Membrane</keyword>
<evidence type="ECO:0000256" key="1">
    <source>
        <dbReference type="SAM" id="Phobius"/>
    </source>
</evidence>
<comment type="caution">
    <text evidence="2">The sequence shown here is derived from an EMBL/GenBank/DDBJ whole genome shotgun (WGS) entry which is preliminary data.</text>
</comment>
<dbReference type="EMBL" id="JADOER010000009">
    <property type="protein sequence ID" value="MBT9312725.1"/>
    <property type="molecule type" value="Genomic_DNA"/>
</dbReference>
<gene>
    <name evidence="2" type="ORF">IXB28_10945</name>
</gene>
<name>A0ABS5Y4H1_9CYAN</name>